<organism evidence="3 4">
    <name type="scientific">Deefgea piscis</name>
    <dbReference type="NCBI Taxonomy" id="2739061"/>
    <lineage>
        <taxon>Bacteria</taxon>
        <taxon>Pseudomonadati</taxon>
        <taxon>Pseudomonadota</taxon>
        <taxon>Betaproteobacteria</taxon>
        <taxon>Neisseriales</taxon>
        <taxon>Chitinibacteraceae</taxon>
        <taxon>Deefgea</taxon>
    </lineage>
</organism>
<dbReference type="KEGG" id="dee:HQN60_09215"/>
<dbReference type="Proteomes" id="UP000504844">
    <property type="component" value="Chromosome"/>
</dbReference>
<feature type="signal peptide" evidence="1">
    <location>
        <begin position="1"/>
        <end position="21"/>
    </location>
</feature>
<evidence type="ECO:0000313" key="3">
    <source>
        <dbReference type="EMBL" id="QKJ66864.1"/>
    </source>
</evidence>
<evidence type="ECO:0000256" key="1">
    <source>
        <dbReference type="SAM" id="SignalP"/>
    </source>
</evidence>
<dbReference type="AlphaFoldDB" id="A0A6M8SRV8"/>
<gene>
    <name evidence="3" type="ORF">HQN60_09215</name>
</gene>
<sequence length="183" mass="19608">MKLIHIAAAIALSSLVSLSQAATLNLTPTEQTVGKQLVTLFSATQDASNVTSYGFFNIAQTGDYKLTFKIDAAPNSGDLISALSFITQVNWTGSNPNYTSAPHIISTFQDAMVGTSSWARTYTFSAIQDAKYAYNTQFTFANPGFKGGTFTATVTPVPEPETYALMGLGLMGLLAARRRKQAK</sequence>
<keyword evidence="1" id="KW-0732">Signal</keyword>
<proteinExistence type="predicted"/>
<dbReference type="Pfam" id="PF07589">
    <property type="entry name" value="PEP-CTERM"/>
    <property type="match status" value="1"/>
</dbReference>
<accession>A0A6M8SRV8</accession>
<reference evidence="3 4" key="1">
    <citation type="submission" date="2020-05" db="EMBL/GenBank/DDBJ databases">
        <title>Complete genome sequence of Deefgea sp. D17.</title>
        <authorList>
            <person name="Bae J.-W."/>
            <person name="Han J.E."/>
        </authorList>
    </citation>
    <scope>NUCLEOTIDE SEQUENCE [LARGE SCALE GENOMIC DNA]</scope>
    <source>
        <strain evidence="3 4">D17</strain>
    </source>
</reference>
<dbReference type="InterPro" id="IPR013424">
    <property type="entry name" value="Ice-binding_C"/>
</dbReference>
<dbReference type="EMBL" id="CP054143">
    <property type="protein sequence ID" value="QKJ66864.1"/>
    <property type="molecule type" value="Genomic_DNA"/>
</dbReference>
<feature type="domain" description="Ice-binding protein C-terminal" evidence="2">
    <location>
        <begin position="156"/>
        <end position="179"/>
    </location>
</feature>
<evidence type="ECO:0000313" key="4">
    <source>
        <dbReference type="Proteomes" id="UP000504844"/>
    </source>
</evidence>
<keyword evidence="4" id="KW-1185">Reference proteome</keyword>
<evidence type="ECO:0000259" key="2">
    <source>
        <dbReference type="Pfam" id="PF07589"/>
    </source>
</evidence>
<protein>
    <submittedName>
        <fullName evidence="3">PEP-CTERM sorting domain-containing protein</fullName>
    </submittedName>
</protein>
<name>A0A6M8SRV8_9NEIS</name>
<dbReference type="NCBIfam" id="TIGR02595">
    <property type="entry name" value="PEP_CTERM"/>
    <property type="match status" value="1"/>
</dbReference>
<feature type="chain" id="PRO_5026831169" evidence="1">
    <location>
        <begin position="22"/>
        <end position="183"/>
    </location>
</feature>